<dbReference type="InterPro" id="IPR008258">
    <property type="entry name" value="Transglycosylase_SLT_dom_1"/>
</dbReference>
<feature type="domain" description="Transglycosylase SLT" evidence="3">
    <location>
        <begin position="222"/>
        <end position="315"/>
    </location>
</feature>
<evidence type="ECO:0000313" key="4">
    <source>
        <dbReference type="EMBL" id="PZQ84130.1"/>
    </source>
</evidence>
<dbReference type="AlphaFoldDB" id="A0A2W5TCR3"/>
<name>A0A2W5TCR3_ANCNO</name>
<dbReference type="CDD" id="cd00254">
    <property type="entry name" value="LT-like"/>
    <property type="match status" value="1"/>
</dbReference>
<dbReference type="EMBL" id="QFQD01000013">
    <property type="protein sequence ID" value="PZQ84130.1"/>
    <property type="molecule type" value="Genomic_DNA"/>
</dbReference>
<protein>
    <recommendedName>
        <fullName evidence="3">Transglycosylase SLT domain-containing protein</fullName>
    </recommendedName>
</protein>
<gene>
    <name evidence="4" type="ORF">DI549_05835</name>
</gene>
<evidence type="ECO:0000256" key="1">
    <source>
        <dbReference type="ARBA" id="ARBA00009387"/>
    </source>
</evidence>
<evidence type="ECO:0000256" key="2">
    <source>
        <dbReference type="SAM" id="MobiDB-lite"/>
    </source>
</evidence>
<accession>A0A2W5TCR3</accession>
<reference evidence="4 5" key="1">
    <citation type="submission" date="2017-08" db="EMBL/GenBank/DDBJ databases">
        <title>Infants hospitalized years apart are colonized by the same room-sourced microbial strains.</title>
        <authorList>
            <person name="Brooks B."/>
            <person name="Olm M.R."/>
            <person name="Firek B.A."/>
            <person name="Baker R."/>
            <person name="Thomas B.C."/>
            <person name="Morowitz M.J."/>
            <person name="Banfield J.F."/>
        </authorList>
    </citation>
    <scope>NUCLEOTIDE SEQUENCE [LARGE SCALE GENOMIC DNA]</scope>
    <source>
        <strain evidence="4">S2_005_001_R2_27</strain>
    </source>
</reference>
<dbReference type="Pfam" id="PF01464">
    <property type="entry name" value="SLT"/>
    <property type="match status" value="1"/>
</dbReference>
<feature type="compositionally biased region" description="Low complexity" evidence="2">
    <location>
        <begin position="177"/>
        <end position="189"/>
    </location>
</feature>
<sequence length="336" mass="35309">MGTLVCGAVCGVAPARAAADHAPAPATNPPAGEGAGATSELIWPTADGAVPTALLVPAAHAPATLVAPSYAVWLTQPPHGAVPGGKFVARGQVVAEIEVFQQVVVAPLPVAEVAPAAAPVPAAVAVVPVPLPPKRQAEPPRIVLASLAPLPPKRLVGPFPVVPQEAAIVEDTPPPADAAEPEASASQEDATQEDAAKPIDDAPEPVATRATADRAPPHIEALIERHAQRFDVPTWLVRRVAWRESKFDPSRRNGPYWGLMQIRVDTARALGFRGAPKDLLDANTNMTYAVAYLANAYRVAGRDETRAVSLYAKGYYYEAKRKRMLDALIRTAAAEQ</sequence>
<organism evidence="4 5">
    <name type="scientific">Ancylobacter novellus</name>
    <name type="common">Thiobacillus novellus</name>
    <dbReference type="NCBI Taxonomy" id="921"/>
    <lineage>
        <taxon>Bacteria</taxon>
        <taxon>Pseudomonadati</taxon>
        <taxon>Pseudomonadota</taxon>
        <taxon>Alphaproteobacteria</taxon>
        <taxon>Hyphomicrobiales</taxon>
        <taxon>Xanthobacteraceae</taxon>
        <taxon>Ancylobacter</taxon>
    </lineage>
</organism>
<dbReference type="Gene3D" id="1.10.530.10">
    <property type="match status" value="1"/>
</dbReference>
<feature type="region of interest" description="Disordered" evidence="2">
    <location>
        <begin position="171"/>
        <end position="215"/>
    </location>
</feature>
<dbReference type="InterPro" id="IPR023346">
    <property type="entry name" value="Lysozyme-like_dom_sf"/>
</dbReference>
<dbReference type="Proteomes" id="UP000248887">
    <property type="component" value="Unassembled WGS sequence"/>
</dbReference>
<evidence type="ECO:0000313" key="5">
    <source>
        <dbReference type="Proteomes" id="UP000248887"/>
    </source>
</evidence>
<dbReference type="SUPFAM" id="SSF53955">
    <property type="entry name" value="Lysozyme-like"/>
    <property type="match status" value="1"/>
</dbReference>
<proteinExistence type="inferred from homology"/>
<comment type="caution">
    <text evidence="4">The sequence shown here is derived from an EMBL/GenBank/DDBJ whole genome shotgun (WGS) entry which is preliminary data.</text>
</comment>
<evidence type="ECO:0000259" key="3">
    <source>
        <dbReference type="Pfam" id="PF01464"/>
    </source>
</evidence>
<comment type="similarity">
    <text evidence="1">Belongs to the virb1 family.</text>
</comment>